<dbReference type="Proteomes" id="UP000034883">
    <property type="component" value="Chromosome"/>
</dbReference>
<dbReference type="SUPFAM" id="SSF46785">
    <property type="entry name" value="Winged helix' DNA-binding domain"/>
    <property type="match status" value="1"/>
</dbReference>
<sequence length="128" mass="14455">MVENDVAQLDRVFHALASAPRREILRRTAHERCTVGQLAAHFDMSLAAVAKHVKVLEDAALLRATREGRLHWCELDPAALEPARASIEELRAHWNGKLDRLEAMLIAELAPGPRTPRRTTKRAKGRRR</sequence>
<evidence type="ECO:0000313" key="3">
    <source>
        <dbReference type="Proteomes" id="UP000034883"/>
    </source>
</evidence>
<dbReference type="InterPro" id="IPR036388">
    <property type="entry name" value="WH-like_DNA-bd_sf"/>
</dbReference>
<dbReference type="EMBL" id="CP011125">
    <property type="protein sequence ID" value="AKF02950.1"/>
    <property type="molecule type" value="Genomic_DNA"/>
</dbReference>
<dbReference type="STRING" id="927083.DB32_000098"/>
<accession>A0A0F6VYM5</accession>
<dbReference type="InterPro" id="IPR001845">
    <property type="entry name" value="HTH_ArsR_DNA-bd_dom"/>
</dbReference>
<dbReference type="OrthoDB" id="9800493at2"/>
<dbReference type="CDD" id="cd00090">
    <property type="entry name" value="HTH_ARSR"/>
    <property type="match status" value="1"/>
</dbReference>
<dbReference type="SMART" id="SM00418">
    <property type="entry name" value="HTH_ARSR"/>
    <property type="match status" value="1"/>
</dbReference>
<dbReference type="KEGG" id="samy:DB32_000098"/>
<dbReference type="GO" id="GO:0003700">
    <property type="term" value="F:DNA-binding transcription factor activity"/>
    <property type="evidence" value="ECO:0007669"/>
    <property type="project" value="InterPro"/>
</dbReference>
<protein>
    <submittedName>
        <fullName evidence="2">Transcriptional regulator, ArsR family protein</fullName>
    </submittedName>
</protein>
<keyword evidence="3" id="KW-1185">Reference proteome</keyword>
<evidence type="ECO:0000259" key="1">
    <source>
        <dbReference type="PROSITE" id="PS50987"/>
    </source>
</evidence>
<proteinExistence type="predicted"/>
<gene>
    <name evidence="2" type="ORF">DB32_000098</name>
</gene>
<dbReference type="InterPro" id="IPR036390">
    <property type="entry name" value="WH_DNA-bd_sf"/>
</dbReference>
<feature type="domain" description="HTH arsR-type" evidence="1">
    <location>
        <begin position="1"/>
        <end position="95"/>
    </location>
</feature>
<dbReference type="PANTHER" id="PTHR38600">
    <property type="entry name" value="TRANSCRIPTIONAL REGULATORY PROTEIN"/>
    <property type="match status" value="1"/>
</dbReference>
<dbReference type="PANTHER" id="PTHR38600:SF2">
    <property type="entry name" value="SLL0088 PROTEIN"/>
    <property type="match status" value="1"/>
</dbReference>
<evidence type="ECO:0000313" key="2">
    <source>
        <dbReference type="EMBL" id="AKF02950.1"/>
    </source>
</evidence>
<dbReference type="AlphaFoldDB" id="A0A0F6VYM5"/>
<dbReference type="NCBIfam" id="NF033788">
    <property type="entry name" value="HTH_metalloreg"/>
    <property type="match status" value="1"/>
</dbReference>
<organism evidence="2 3">
    <name type="scientific">Sandaracinus amylolyticus</name>
    <dbReference type="NCBI Taxonomy" id="927083"/>
    <lineage>
        <taxon>Bacteria</taxon>
        <taxon>Pseudomonadati</taxon>
        <taxon>Myxococcota</taxon>
        <taxon>Polyangia</taxon>
        <taxon>Polyangiales</taxon>
        <taxon>Sandaracinaceae</taxon>
        <taxon>Sandaracinus</taxon>
    </lineage>
</organism>
<dbReference type="Pfam" id="PF12840">
    <property type="entry name" value="HTH_20"/>
    <property type="match status" value="1"/>
</dbReference>
<dbReference type="InterPro" id="IPR011991">
    <property type="entry name" value="ArsR-like_HTH"/>
</dbReference>
<reference evidence="2 3" key="1">
    <citation type="submission" date="2015-03" db="EMBL/GenBank/DDBJ databases">
        <title>Genome assembly of Sandaracinus amylolyticus DSM 53668.</title>
        <authorList>
            <person name="Sharma G."/>
            <person name="Subramanian S."/>
        </authorList>
    </citation>
    <scope>NUCLEOTIDE SEQUENCE [LARGE SCALE GENOMIC DNA]</scope>
    <source>
        <strain evidence="2 3">DSM 53668</strain>
    </source>
</reference>
<name>A0A0F6VYM5_9BACT</name>
<dbReference type="RefSeq" id="WP_053230438.1">
    <property type="nucleotide sequence ID" value="NZ_CP011125.1"/>
</dbReference>
<dbReference type="Gene3D" id="1.10.10.10">
    <property type="entry name" value="Winged helix-like DNA-binding domain superfamily/Winged helix DNA-binding domain"/>
    <property type="match status" value="1"/>
</dbReference>
<dbReference type="PROSITE" id="PS50987">
    <property type="entry name" value="HTH_ARSR_2"/>
    <property type="match status" value="1"/>
</dbReference>